<evidence type="ECO:0000313" key="2">
    <source>
        <dbReference type="Proteomes" id="UP000035265"/>
    </source>
</evidence>
<dbReference type="AlphaFoldDB" id="A0A0H2KJ29"/>
<keyword evidence="2" id="KW-1185">Reference proteome</keyword>
<evidence type="ECO:0000313" key="1">
    <source>
        <dbReference type="EMBL" id="KLN33208.1"/>
    </source>
</evidence>
<proteinExistence type="predicted"/>
<comment type="caution">
    <text evidence="1">The sequence shown here is derived from an EMBL/GenBank/DDBJ whole genome shotgun (WGS) entry which is preliminary data.</text>
</comment>
<organism evidence="1 2">
    <name type="scientific">Cellulosimicrobium funkei</name>
    <dbReference type="NCBI Taxonomy" id="264251"/>
    <lineage>
        <taxon>Bacteria</taxon>
        <taxon>Bacillati</taxon>
        <taxon>Actinomycetota</taxon>
        <taxon>Actinomycetes</taxon>
        <taxon>Micrococcales</taxon>
        <taxon>Promicromonosporaceae</taxon>
        <taxon>Cellulosimicrobium</taxon>
    </lineage>
</organism>
<sequence length="111" mass="11379">MTASPQGVRVGVSARGVEVDDGQGGVLAPWTDVHRVTAFALDAVVSTVRYVSFDLVNGHSVEVDDAAPEWDEVVAALPDVAELAVPDLPAALGALLPGGDVLVLATPGRPR</sequence>
<accession>A0A0H2KJ29</accession>
<dbReference type="RefSeq" id="WP_047234386.1">
    <property type="nucleotide sequence ID" value="NZ_JNBQ01000042.1"/>
</dbReference>
<reference evidence="1 2" key="1">
    <citation type="submission" date="2014-05" db="EMBL/GenBank/DDBJ databases">
        <title>Cellulosimicrobium funkei U11 genome.</title>
        <authorList>
            <person name="Hu C."/>
            <person name="Gong Y."/>
            <person name="Wan W."/>
            <person name="Jiang M."/>
        </authorList>
    </citation>
    <scope>NUCLEOTIDE SEQUENCE [LARGE SCALE GENOMIC DNA]</scope>
    <source>
        <strain evidence="1 2">U11</strain>
    </source>
</reference>
<protein>
    <submittedName>
        <fullName evidence="1">Uncharacterized protein</fullName>
    </submittedName>
</protein>
<name>A0A0H2KJ29_9MICO</name>
<dbReference type="STRING" id="264251.FB00_18890"/>
<dbReference type="PATRIC" id="fig|264251.5.peg.3831"/>
<dbReference type="Proteomes" id="UP000035265">
    <property type="component" value="Unassembled WGS sequence"/>
</dbReference>
<gene>
    <name evidence="1" type="ORF">FB00_18890</name>
</gene>
<dbReference type="EMBL" id="JNBQ01000042">
    <property type="protein sequence ID" value="KLN33208.1"/>
    <property type="molecule type" value="Genomic_DNA"/>
</dbReference>